<dbReference type="InterPro" id="IPR012495">
    <property type="entry name" value="TadE-like_dom"/>
</dbReference>
<dbReference type="Proteomes" id="UP000305887">
    <property type="component" value="Unassembled WGS sequence"/>
</dbReference>
<keyword evidence="1" id="KW-0472">Membrane</keyword>
<sequence>MTMRLRSFRRSEDGSGTIEFVLFLPFFLALFLSTFELGMLMTRQVMLDRGVDMAVRQVRLGAIEPLTHDTLKEAICGNAEIIPACMRQLKIEMRRVDPRGWTDIPRAADCVDRFNPAEPVTSFDIGTSNELMVLRVCALFDPYFPTSGLASQVARQNGGAYALVSTTAFVIEPKS</sequence>
<dbReference type="AlphaFoldDB" id="A0A5C4N5L3"/>
<keyword evidence="4" id="KW-1185">Reference proteome</keyword>
<dbReference type="OrthoDB" id="7907064at2"/>
<evidence type="ECO:0000313" key="4">
    <source>
        <dbReference type="Proteomes" id="UP000305887"/>
    </source>
</evidence>
<comment type="caution">
    <text evidence="3">The sequence shown here is derived from an EMBL/GenBank/DDBJ whole genome shotgun (WGS) entry which is preliminary data.</text>
</comment>
<name>A0A5C4N5L3_9RHOB</name>
<organism evidence="3 4">
    <name type="scientific">Rubellimicrobium rubrum</name>
    <dbReference type="NCBI Taxonomy" id="2585369"/>
    <lineage>
        <taxon>Bacteria</taxon>
        <taxon>Pseudomonadati</taxon>
        <taxon>Pseudomonadota</taxon>
        <taxon>Alphaproteobacteria</taxon>
        <taxon>Rhodobacterales</taxon>
        <taxon>Roseobacteraceae</taxon>
        <taxon>Rubellimicrobium</taxon>
    </lineage>
</organism>
<evidence type="ECO:0000256" key="1">
    <source>
        <dbReference type="SAM" id="Phobius"/>
    </source>
</evidence>
<keyword evidence="1" id="KW-1133">Transmembrane helix</keyword>
<dbReference type="RefSeq" id="WP_139075351.1">
    <property type="nucleotide sequence ID" value="NZ_VDFU01000003.1"/>
</dbReference>
<dbReference type="EMBL" id="VDFU01000003">
    <property type="protein sequence ID" value="TNC51929.1"/>
    <property type="molecule type" value="Genomic_DNA"/>
</dbReference>
<protein>
    <submittedName>
        <fullName evidence="3">Pilus assembly protein</fullName>
    </submittedName>
</protein>
<feature type="transmembrane region" description="Helical" evidence="1">
    <location>
        <begin position="20"/>
        <end position="40"/>
    </location>
</feature>
<feature type="domain" description="TadE-like" evidence="2">
    <location>
        <begin position="14"/>
        <end position="56"/>
    </location>
</feature>
<gene>
    <name evidence="3" type="ORF">FHG66_03725</name>
</gene>
<accession>A0A5C4N5L3</accession>
<evidence type="ECO:0000313" key="3">
    <source>
        <dbReference type="EMBL" id="TNC51929.1"/>
    </source>
</evidence>
<dbReference type="Pfam" id="PF07811">
    <property type="entry name" value="TadE"/>
    <property type="match status" value="1"/>
</dbReference>
<proteinExistence type="predicted"/>
<evidence type="ECO:0000259" key="2">
    <source>
        <dbReference type="Pfam" id="PF07811"/>
    </source>
</evidence>
<keyword evidence="1" id="KW-0812">Transmembrane</keyword>
<reference evidence="3 4" key="1">
    <citation type="submission" date="2019-06" db="EMBL/GenBank/DDBJ databases">
        <title>YIM 131921 draft genome.</title>
        <authorList>
            <person name="Jiang L."/>
        </authorList>
    </citation>
    <scope>NUCLEOTIDE SEQUENCE [LARGE SCALE GENOMIC DNA]</scope>
    <source>
        <strain evidence="3 4">YIM 131921</strain>
    </source>
</reference>